<accession>A0ABS6K2H9</accession>
<comment type="catalytic activity">
    <reaction evidence="16">
        <text>L-tyrosyl-[protein] + ATP = O-phospho-L-tyrosyl-[protein] + ADP + H(+)</text>
        <dbReference type="Rhea" id="RHEA:10596"/>
        <dbReference type="Rhea" id="RHEA-COMP:10136"/>
        <dbReference type="Rhea" id="RHEA-COMP:20101"/>
        <dbReference type="ChEBI" id="CHEBI:15378"/>
        <dbReference type="ChEBI" id="CHEBI:30616"/>
        <dbReference type="ChEBI" id="CHEBI:46858"/>
        <dbReference type="ChEBI" id="CHEBI:61978"/>
        <dbReference type="ChEBI" id="CHEBI:456216"/>
        <dbReference type="EC" id="2.7.10.2"/>
    </reaction>
</comment>
<dbReference type="InterPro" id="IPR005702">
    <property type="entry name" value="Wzc-like_C"/>
</dbReference>
<evidence type="ECO:0000256" key="7">
    <source>
        <dbReference type="ARBA" id="ARBA00022519"/>
    </source>
</evidence>
<evidence type="ECO:0000256" key="2">
    <source>
        <dbReference type="ARBA" id="ARBA00006683"/>
    </source>
</evidence>
<dbReference type="Proteomes" id="UP001314681">
    <property type="component" value="Unassembled WGS sequence"/>
</dbReference>
<dbReference type="Pfam" id="PF02706">
    <property type="entry name" value="Wzz"/>
    <property type="match status" value="1"/>
</dbReference>
<keyword evidence="11" id="KW-0418">Kinase</keyword>
<dbReference type="EMBL" id="JAHQCX010000001">
    <property type="protein sequence ID" value="MBU9724709.1"/>
    <property type="molecule type" value="Genomic_DNA"/>
</dbReference>
<comment type="subcellular location">
    <subcellularLocation>
        <location evidence="1">Cell inner membrane</location>
        <topology evidence="1">Multi-pass membrane protein</topology>
    </subcellularLocation>
</comment>
<evidence type="ECO:0000256" key="5">
    <source>
        <dbReference type="ARBA" id="ARBA00011903"/>
    </source>
</evidence>
<dbReference type="InterPro" id="IPR050445">
    <property type="entry name" value="Bact_polysacc_biosynth/exp"/>
</dbReference>
<feature type="compositionally biased region" description="Basic and acidic residues" evidence="17">
    <location>
        <begin position="1"/>
        <end position="31"/>
    </location>
</feature>
<comment type="similarity">
    <text evidence="2">Belongs to the CpsC/CapA family.</text>
</comment>
<feature type="transmembrane region" description="Helical" evidence="18">
    <location>
        <begin position="215"/>
        <end position="236"/>
    </location>
</feature>
<dbReference type="Gene3D" id="3.40.50.300">
    <property type="entry name" value="P-loop containing nucleotide triphosphate hydrolases"/>
    <property type="match status" value="1"/>
</dbReference>
<keyword evidence="7" id="KW-0997">Cell inner membrane</keyword>
<evidence type="ECO:0000256" key="15">
    <source>
        <dbReference type="ARBA" id="ARBA00023137"/>
    </source>
</evidence>
<comment type="similarity">
    <text evidence="3">Belongs to the CpsD/CapB family.</text>
</comment>
<dbReference type="NCBIfam" id="TIGR01007">
    <property type="entry name" value="eps_fam"/>
    <property type="match status" value="1"/>
</dbReference>
<evidence type="ECO:0000313" key="22">
    <source>
        <dbReference type="Proteomes" id="UP001314681"/>
    </source>
</evidence>
<feature type="domain" description="Polysaccharide chain length determinant N-terminal" evidence="19">
    <location>
        <begin position="45"/>
        <end position="134"/>
    </location>
</feature>
<evidence type="ECO:0000256" key="17">
    <source>
        <dbReference type="SAM" id="MobiDB-lite"/>
    </source>
</evidence>
<dbReference type="EC" id="2.7.10.2" evidence="5"/>
<evidence type="ECO:0000256" key="9">
    <source>
        <dbReference type="ARBA" id="ARBA00022692"/>
    </source>
</evidence>
<evidence type="ECO:0000256" key="8">
    <source>
        <dbReference type="ARBA" id="ARBA00022679"/>
    </source>
</evidence>
<name>A0ABS6K2H9_9FIRM</name>
<sequence>MNLEDKEKRYIQSDNDNRADSQADRANRSDVTDIAARDNSSGEMEIDLRVLLYMLWSRLWLIISLGIMGACLAAVISQNILIPQYSASTQIYILNKQDQSAVTYNDLQSGAQLTKDYMQLIKSRTVLKQAIADLNLQMTPEQLASKIDVSAVSDTRIITITLTDADPYRAAEMANRVREISSKQIQEVMDIEAVSLVDAADIPSKPTSPDFRKNILLGGLAVSAVTIFCLILLFLLNDKIKTSEDVGEKLALNVLGSIPQFNRKNRKYKKPKTRQQEEAKKHENNIIPGKIKNDIPVSEAYNTLRSNIQFCGSHIKVISVTSCLSGEGKSCVSMQMAFSMSDIGKKVLYIDADLRKPASSKQISIDRAIPGLTQYLSGMCETEEVLLNTNRKNLDMIHSGPVPANPSELLENGRLKELLDEVKTQYDYIFIDTPPLVPVIDSAIISNICDRIIMVIEFNRISCRLASSVTKQLNKTNCRILGVILNKIDINKKSSYEKYYDSTYYREYYGRH</sequence>
<dbReference type="RefSeq" id="WP_238726160.1">
    <property type="nucleotide sequence ID" value="NZ_JAHQCX010000001.1"/>
</dbReference>
<evidence type="ECO:0000256" key="11">
    <source>
        <dbReference type="ARBA" id="ARBA00022777"/>
    </source>
</evidence>
<dbReference type="GO" id="GO:0004715">
    <property type="term" value="F:non-membrane spanning protein tyrosine kinase activity"/>
    <property type="evidence" value="ECO:0007669"/>
    <property type="project" value="UniProtKB-EC"/>
</dbReference>
<dbReference type="InterPro" id="IPR003856">
    <property type="entry name" value="LPS_length_determ_N"/>
</dbReference>
<keyword evidence="10" id="KW-0547">Nucleotide-binding</keyword>
<dbReference type="CDD" id="cd05387">
    <property type="entry name" value="BY-kinase"/>
    <property type="match status" value="1"/>
</dbReference>
<dbReference type="InterPro" id="IPR027417">
    <property type="entry name" value="P-loop_NTPase"/>
</dbReference>
<protein>
    <recommendedName>
        <fullName evidence="5">non-specific protein-tyrosine kinase</fullName>
        <ecNumber evidence="5">2.7.10.2</ecNumber>
    </recommendedName>
</protein>
<evidence type="ECO:0000256" key="10">
    <source>
        <dbReference type="ARBA" id="ARBA00022741"/>
    </source>
</evidence>
<proteinExistence type="inferred from homology"/>
<keyword evidence="8 21" id="KW-0808">Transferase</keyword>
<comment type="similarity">
    <text evidence="4">Belongs to the etk/wzc family.</text>
</comment>
<reference evidence="21 22" key="1">
    <citation type="submission" date="2021-06" db="EMBL/GenBank/DDBJ databases">
        <title>Description of novel taxa of the family Lachnospiraceae.</title>
        <authorList>
            <person name="Chaplin A.V."/>
            <person name="Sokolova S.R."/>
            <person name="Pikina A.P."/>
            <person name="Korzhanova M."/>
            <person name="Belova V."/>
            <person name="Korostin D."/>
            <person name="Efimov B.A."/>
        </authorList>
    </citation>
    <scope>NUCLEOTIDE SEQUENCE [LARGE SCALE GENOMIC DNA]</scope>
    <source>
        <strain evidence="21 22">ASD4241</strain>
    </source>
</reference>
<keyword evidence="22" id="KW-1185">Reference proteome</keyword>
<evidence type="ECO:0000256" key="16">
    <source>
        <dbReference type="ARBA" id="ARBA00051245"/>
    </source>
</evidence>
<feature type="region of interest" description="Disordered" evidence="17">
    <location>
        <begin position="1"/>
        <end position="34"/>
    </location>
</feature>
<comment type="caution">
    <text evidence="21">The sequence shown here is derived from an EMBL/GenBank/DDBJ whole genome shotgun (WGS) entry which is preliminary data.</text>
</comment>
<feature type="domain" description="AAA" evidence="20">
    <location>
        <begin position="316"/>
        <end position="475"/>
    </location>
</feature>
<keyword evidence="9 18" id="KW-0812">Transmembrane</keyword>
<dbReference type="PANTHER" id="PTHR32309:SF13">
    <property type="entry name" value="FERRIC ENTEROBACTIN TRANSPORT PROTEIN FEPE"/>
    <property type="match status" value="1"/>
</dbReference>
<evidence type="ECO:0000313" key="21">
    <source>
        <dbReference type="EMBL" id="MBU9724709.1"/>
    </source>
</evidence>
<keyword evidence="12" id="KW-0067">ATP-binding</keyword>
<evidence type="ECO:0000256" key="1">
    <source>
        <dbReference type="ARBA" id="ARBA00004429"/>
    </source>
</evidence>
<dbReference type="Pfam" id="PF13614">
    <property type="entry name" value="AAA_31"/>
    <property type="match status" value="1"/>
</dbReference>
<dbReference type="SUPFAM" id="SSF52540">
    <property type="entry name" value="P-loop containing nucleoside triphosphate hydrolases"/>
    <property type="match status" value="1"/>
</dbReference>
<dbReference type="InterPro" id="IPR025669">
    <property type="entry name" value="AAA_dom"/>
</dbReference>
<evidence type="ECO:0000259" key="20">
    <source>
        <dbReference type="Pfam" id="PF13614"/>
    </source>
</evidence>
<evidence type="ECO:0000256" key="12">
    <source>
        <dbReference type="ARBA" id="ARBA00022840"/>
    </source>
</evidence>
<keyword evidence="15" id="KW-0829">Tyrosine-protein kinase</keyword>
<evidence type="ECO:0000256" key="3">
    <source>
        <dbReference type="ARBA" id="ARBA00007316"/>
    </source>
</evidence>
<evidence type="ECO:0000256" key="6">
    <source>
        <dbReference type="ARBA" id="ARBA00022475"/>
    </source>
</evidence>
<dbReference type="PANTHER" id="PTHR32309">
    <property type="entry name" value="TYROSINE-PROTEIN KINASE"/>
    <property type="match status" value="1"/>
</dbReference>
<keyword evidence="13 18" id="KW-1133">Transmembrane helix</keyword>
<evidence type="ECO:0000256" key="13">
    <source>
        <dbReference type="ARBA" id="ARBA00022989"/>
    </source>
</evidence>
<evidence type="ECO:0000259" key="19">
    <source>
        <dbReference type="Pfam" id="PF02706"/>
    </source>
</evidence>
<evidence type="ECO:0000256" key="4">
    <source>
        <dbReference type="ARBA" id="ARBA00008883"/>
    </source>
</evidence>
<keyword evidence="14 18" id="KW-0472">Membrane</keyword>
<evidence type="ECO:0000256" key="14">
    <source>
        <dbReference type="ARBA" id="ARBA00023136"/>
    </source>
</evidence>
<keyword evidence="6" id="KW-1003">Cell membrane</keyword>
<gene>
    <name evidence="21" type="ORF">KTH90_01640</name>
</gene>
<feature type="transmembrane region" description="Helical" evidence="18">
    <location>
        <begin position="59"/>
        <end position="82"/>
    </location>
</feature>
<organism evidence="21 22">
    <name type="scientific">Diplocloster modestus</name>
    <dbReference type="NCBI Taxonomy" id="2850322"/>
    <lineage>
        <taxon>Bacteria</taxon>
        <taxon>Bacillati</taxon>
        <taxon>Bacillota</taxon>
        <taxon>Clostridia</taxon>
        <taxon>Lachnospirales</taxon>
        <taxon>Lachnospiraceae</taxon>
        <taxon>Diplocloster</taxon>
    </lineage>
</organism>
<evidence type="ECO:0000256" key="18">
    <source>
        <dbReference type="SAM" id="Phobius"/>
    </source>
</evidence>